<comment type="caution">
    <text evidence="1">The sequence shown here is derived from an EMBL/GenBank/DDBJ whole genome shotgun (WGS) entry which is preliminary data.</text>
</comment>
<sequence>MVQSNEGKLTRKTWESAIDEQIKYVEHSLDNLEAKIKLSILYRVSGNYSEFSKLFSNILLEEKEYLKDDKLGYRKLVLYDNGQSRIEFYKKLQHTERVIITFDSIFMTWDNPSFAFKLLSEQNMDIIAIRKKEKSTYQQDLSQEEFIEVVSPLMQGYTDKMAYGFSLGAYNTLYYASMLDCRIMAMSPRLSIHPEYGRTKIIPKFKMLDNELLPKNPKIKPIIVYDPKNSLDKRYVKEGILPSFPNATEVKIPYVGHGLAPQLLKMGLLKSFVYDFLQNKTPVYDRAKKIKSNTYYTNLGNACYQRNKLNWALNLVNKSIELESKSKEATKLKIKILKKQTRIKDACSFAKEAIHRIPNNLDLRLYLVDIFIELGEYLKADDEIKRCIHKFGENYSIRKRIKNLKDLV</sequence>
<dbReference type="EMBL" id="LTAO01000014">
    <property type="protein sequence ID" value="KYG30884.1"/>
    <property type="molecule type" value="Genomic_DNA"/>
</dbReference>
<evidence type="ECO:0000313" key="1">
    <source>
        <dbReference type="EMBL" id="KYG30884.1"/>
    </source>
</evidence>
<dbReference type="Proteomes" id="UP000075806">
    <property type="component" value="Unassembled WGS sequence"/>
</dbReference>
<organism evidence="1 2">
    <name type="scientific">Alkalihalobacillus trypoxylicola</name>
    <dbReference type="NCBI Taxonomy" id="519424"/>
    <lineage>
        <taxon>Bacteria</taxon>
        <taxon>Bacillati</taxon>
        <taxon>Bacillota</taxon>
        <taxon>Bacilli</taxon>
        <taxon>Bacillales</taxon>
        <taxon>Bacillaceae</taxon>
        <taxon>Alkalihalobacillus</taxon>
    </lineage>
</organism>
<dbReference type="Gene3D" id="1.25.40.10">
    <property type="entry name" value="Tetratricopeptide repeat domain"/>
    <property type="match status" value="1"/>
</dbReference>
<reference evidence="1" key="1">
    <citation type="submission" date="2016-02" db="EMBL/GenBank/DDBJ databases">
        <title>Genome sequence of Bacillus trypoxylicola KCTC 13244(T).</title>
        <authorList>
            <person name="Jeong H."/>
            <person name="Park S.-H."/>
            <person name="Choi S.-K."/>
        </authorList>
    </citation>
    <scope>NUCLEOTIDE SEQUENCE [LARGE SCALE GENOMIC DNA]</scope>
    <source>
        <strain evidence="1">KCTC 13244</strain>
    </source>
</reference>
<protein>
    <submittedName>
        <fullName evidence="1">Uncharacterized protein</fullName>
    </submittedName>
</protein>
<proteinExistence type="predicted"/>
<gene>
    <name evidence="1" type="ORF">AZF04_18745</name>
</gene>
<evidence type="ECO:0000313" key="2">
    <source>
        <dbReference type="Proteomes" id="UP000075806"/>
    </source>
</evidence>
<dbReference type="AlphaFoldDB" id="A0A161Q456"/>
<dbReference type="InterPro" id="IPR011990">
    <property type="entry name" value="TPR-like_helical_dom_sf"/>
</dbReference>
<dbReference type="STRING" id="519424.AZF04_18745"/>
<accession>A0A161Q456</accession>
<dbReference type="SUPFAM" id="SSF48452">
    <property type="entry name" value="TPR-like"/>
    <property type="match status" value="1"/>
</dbReference>
<keyword evidence="2" id="KW-1185">Reference proteome</keyword>
<name>A0A161Q456_9BACI</name>